<dbReference type="PANTHER" id="PTHR46268:SF6">
    <property type="entry name" value="UNIVERSAL STRESS PROTEIN UP12"/>
    <property type="match status" value="1"/>
</dbReference>
<reference evidence="4" key="1">
    <citation type="journal article" date="2019" name="Int. J. Syst. Evol. Microbiol.">
        <title>The Global Catalogue of Microorganisms (GCM) 10K type strain sequencing project: providing services to taxonomists for standard genome sequencing and annotation.</title>
        <authorList>
            <consortium name="The Broad Institute Genomics Platform"/>
            <consortium name="The Broad Institute Genome Sequencing Center for Infectious Disease"/>
            <person name="Wu L."/>
            <person name="Ma J."/>
        </authorList>
    </citation>
    <scope>NUCLEOTIDE SEQUENCE [LARGE SCALE GENOMIC DNA]</scope>
    <source>
        <strain evidence="4">TBRC 5832</strain>
    </source>
</reference>
<evidence type="ECO:0000256" key="1">
    <source>
        <dbReference type="ARBA" id="ARBA00008791"/>
    </source>
</evidence>
<dbReference type="RefSeq" id="WP_378071305.1">
    <property type="nucleotide sequence ID" value="NZ_JBHSBL010000024.1"/>
</dbReference>
<dbReference type="Pfam" id="PF00582">
    <property type="entry name" value="Usp"/>
    <property type="match status" value="3"/>
</dbReference>
<sequence length="273" mass="28399">MNASSVTPVVAGVSGSAASLRAVEVAAREAGMRGLPLRLVHALQYRSGVIDAARGAGDLLREARATALAAAAGLWTTVELIEGDPVTGLLRLSRRSALTVIGDGRLDDQVCLPREATAVQVTARAYGHVLVVRAAPPPEGPVLVGVSGSTMSAPVLEHAFDAAARRGVDLHVVHVGEVSHRAHVLEDVIASRALAYGVVARLDVVPGDPTAVLRRRSRDASLVVVGARGELPYHGLLGSVTQTLLHHARGPVVVVRTPRTAPVQRAAELVRLA</sequence>
<dbReference type="InterPro" id="IPR014729">
    <property type="entry name" value="Rossmann-like_a/b/a_fold"/>
</dbReference>
<gene>
    <name evidence="3" type="ORF">ACFO0C_36320</name>
</gene>
<keyword evidence="4" id="KW-1185">Reference proteome</keyword>
<feature type="domain" description="UspA" evidence="2">
    <location>
        <begin position="8"/>
        <end position="95"/>
    </location>
</feature>
<dbReference type="InterPro" id="IPR006016">
    <property type="entry name" value="UspA"/>
</dbReference>
<dbReference type="InterPro" id="IPR006015">
    <property type="entry name" value="Universal_stress_UspA"/>
</dbReference>
<dbReference type="PANTHER" id="PTHR46268">
    <property type="entry name" value="STRESS RESPONSE PROTEIN NHAX"/>
    <property type="match status" value="1"/>
</dbReference>
<name>A0ABV8J1Q3_9ACTN</name>
<feature type="domain" description="UspA" evidence="2">
    <location>
        <begin position="141"/>
        <end position="186"/>
    </location>
</feature>
<dbReference type="EMBL" id="JBHSBL010000024">
    <property type="protein sequence ID" value="MFC4070427.1"/>
    <property type="molecule type" value="Genomic_DNA"/>
</dbReference>
<proteinExistence type="inferred from homology"/>
<evidence type="ECO:0000313" key="4">
    <source>
        <dbReference type="Proteomes" id="UP001595867"/>
    </source>
</evidence>
<dbReference type="Proteomes" id="UP001595867">
    <property type="component" value="Unassembled WGS sequence"/>
</dbReference>
<organism evidence="3 4">
    <name type="scientific">Actinoplanes subglobosus</name>
    <dbReference type="NCBI Taxonomy" id="1547892"/>
    <lineage>
        <taxon>Bacteria</taxon>
        <taxon>Bacillati</taxon>
        <taxon>Actinomycetota</taxon>
        <taxon>Actinomycetes</taxon>
        <taxon>Micromonosporales</taxon>
        <taxon>Micromonosporaceae</taxon>
        <taxon>Actinoplanes</taxon>
    </lineage>
</organism>
<dbReference type="SUPFAM" id="SSF52402">
    <property type="entry name" value="Adenine nucleotide alpha hydrolases-like"/>
    <property type="match status" value="2"/>
</dbReference>
<comment type="caution">
    <text evidence="3">The sequence shown here is derived from an EMBL/GenBank/DDBJ whole genome shotgun (WGS) entry which is preliminary data.</text>
</comment>
<protein>
    <submittedName>
        <fullName evidence="3">Universal stress protein</fullName>
    </submittedName>
</protein>
<dbReference type="Gene3D" id="3.40.50.620">
    <property type="entry name" value="HUPs"/>
    <property type="match status" value="2"/>
</dbReference>
<comment type="similarity">
    <text evidence="1">Belongs to the universal stress protein A family.</text>
</comment>
<accession>A0ABV8J1Q3</accession>
<dbReference type="PRINTS" id="PR01438">
    <property type="entry name" value="UNVRSLSTRESS"/>
</dbReference>
<evidence type="ECO:0000259" key="2">
    <source>
        <dbReference type="Pfam" id="PF00582"/>
    </source>
</evidence>
<feature type="domain" description="UspA" evidence="2">
    <location>
        <begin position="191"/>
        <end position="256"/>
    </location>
</feature>
<evidence type="ECO:0000313" key="3">
    <source>
        <dbReference type="EMBL" id="MFC4070427.1"/>
    </source>
</evidence>